<keyword evidence="2" id="KW-1185">Reference proteome</keyword>
<protein>
    <submittedName>
        <fullName evidence="1">Uncharacterized protein</fullName>
    </submittedName>
</protein>
<dbReference type="AlphaFoldDB" id="A0A7T8QVT6"/>
<evidence type="ECO:0000313" key="2">
    <source>
        <dbReference type="Proteomes" id="UP000595437"/>
    </source>
</evidence>
<dbReference type="EMBL" id="CP045890">
    <property type="protein sequence ID" value="QQP56913.1"/>
    <property type="molecule type" value="Genomic_DNA"/>
</dbReference>
<dbReference type="Proteomes" id="UP000595437">
    <property type="component" value="Chromosome 1"/>
</dbReference>
<gene>
    <name evidence="1" type="ORF">FKW44_001742</name>
</gene>
<organism evidence="1 2">
    <name type="scientific">Caligus rogercresseyi</name>
    <name type="common">Sea louse</name>
    <dbReference type="NCBI Taxonomy" id="217165"/>
    <lineage>
        <taxon>Eukaryota</taxon>
        <taxon>Metazoa</taxon>
        <taxon>Ecdysozoa</taxon>
        <taxon>Arthropoda</taxon>
        <taxon>Crustacea</taxon>
        <taxon>Multicrustacea</taxon>
        <taxon>Hexanauplia</taxon>
        <taxon>Copepoda</taxon>
        <taxon>Siphonostomatoida</taxon>
        <taxon>Caligidae</taxon>
        <taxon>Caligus</taxon>
    </lineage>
</organism>
<proteinExistence type="predicted"/>
<evidence type="ECO:0000313" key="1">
    <source>
        <dbReference type="EMBL" id="QQP56913.1"/>
    </source>
</evidence>
<sequence>MISILSYNVNSIASTHRTNKTIQYLKLIGFPDVAVLVDTCLVNPQIISDIIPSSHISFA</sequence>
<accession>A0A7T8QVT6</accession>
<reference evidence="2" key="1">
    <citation type="submission" date="2021-01" db="EMBL/GenBank/DDBJ databases">
        <title>Caligus Genome Assembly.</title>
        <authorList>
            <person name="Gallardo-Escarate C."/>
        </authorList>
    </citation>
    <scope>NUCLEOTIDE SEQUENCE [LARGE SCALE GENOMIC DNA]</scope>
</reference>
<feature type="non-terminal residue" evidence="1">
    <location>
        <position position="59"/>
    </location>
</feature>
<name>A0A7T8QVT6_CALRO</name>